<name>F5L6J9_CALTT</name>
<keyword evidence="3" id="KW-1133">Transmembrane helix</keyword>
<protein>
    <recommendedName>
        <fullName evidence="6">Binding-protein-dependent transport systems inner membrane component</fullName>
    </recommendedName>
</protein>
<dbReference type="Proteomes" id="UP000010716">
    <property type="component" value="Unassembled WGS sequence"/>
</dbReference>
<gene>
    <name evidence="4" type="ORF">CathTA2_1449</name>
</gene>
<evidence type="ECO:0000313" key="5">
    <source>
        <dbReference type="Proteomes" id="UP000010716"/>
    </source>
</evidence>
<sequence>MLAGYYGGWVDMLISRLFDIMLAFPAILLAIAIVAILGPSLENALIGPTAWLPLLSKPRWGLAQPSWKRLPLVFWV</sequence>
<evidence type="ECO:0000256" key="2">
    <source>
        <dbReference type="ARBA" id="ARBA00022448"/>
    </source>
</evidence>
<dbReference type="EMBL" id="AFCE01000128">
    <property type="protein sequence ID" value="EGL83060.1"/>
    <property type="molecule type" value="Genomic_DNA"/>
</dbReference>
<proteinExistence type="predicted"/>
<dbReference type="PANTHER" id="PTHR43386">
    <property type="entry name" value="OLIGOPEPTIDE TRANSPORT SYSTEM PERMEASE PROTEIN APPC"/>
    <property type="match status" value="1"/>
</dbReference>
<evidence type="ECO:0000256" key="3">
    <source>
        <dbReference type="SAM" id="Phobius"/>
    </source>
</evidence>
<reference evidence="4 5" key="1">
    <citation type="journal article" date="2011" name="J. Bacteriol.">
        <title>Draft genome sequence of the thermoalkaliphilic Caldalkalibacillus thermarum strain TA2.A1.</title>
        <authorList>
            <person name="Kalamorz F."/>
            <person name="Keis S."/>
            <person name="McMillan D.G."/>
            <person name="Olsson K."/>
            <person name="Stanton J.A."/>
            <person name="Stockwell P."/>
            <person name="Black M.A."/>
            <person name="Klingeman D.M."/>
            <person name="Land M.L."/>
            <person name="Han C.S."/>
            <person name="Martin S.L."/>
            <person name="Becher S.A."/>
            <person name="Peddie C.J."/>
            <person name="Morgan H.W."/>
            <person name="Matthies D."/>
            <person name="Preiss L."/>
            <person name="Meier T."/>
            <person name="Brown S.D."/>
            <person name="Cook G.M."/>
        </authorList>
    </citation>
    <scope>NUCLEOTIDE SEQUENCE [LARGE SCALE GENOMIC DNA]</scope>
    <source>
        <strain evidence="4 5">TA2.A1</strain>
    </source>
</reference>
<keyword evidence="3" id="KW-0472">Membrane</keyword>
<organism evidence="4 5">
    <name type="scientific">Caldalkalibacillus thermarum (strain TA2.A1)</name>
    <dbReference type="NCBI Taxonomy" id="986075"/>
    <lineage>
        <taxon>Bacteria</taxon>
        <taxon>Bacillati</taxon>
        <taxon>Bacillota</taxon>
        <taxon>Bacilli</taxon>
        <taxon>Bacillales</taxon>
        <taxon>Bacillaceae</taxon>
        <taxon>Caldalkalibacillus</taxon>
    </lineage>
</organism>
<accession>F5L6J9</accession>
<dbReference type="AlphaFoldDB" id="F5L6J9"/>
<evidence type="ECO:0008006" key="6">
    <source>
        <dbReference type="Google" id="ProtNLM"/>
    </source>
</evidence>
<dbReference type="PANTHER" id="PTHR43386:SF25">
    <property type="entry name" value="PEPTIDE ABC TRANSPORTER PERMEASE PROTEIN"/>
    <property type="match status" value="1"/>
</dbReference>
<evidence type="ECO:0000256" key="1">
    <source>
        <dbReference type="ARBA" id="ARBA00004651"/>
    </source>
</evidence>
<feature type="transmembrane region" description="Helical" evidence="3">
    <location>
        <begin position="20"/>
        <end position="38"/>
    </location>
</feature>
<dbReference type="InterPro" id="IPR050366">
    <property type="entry name" value="BP-dependent_transpt_permease"/>
</dbReference>
<keyword evidence="2" id="KW-0813">Transport</keyword>
<keyword evidence="3" id="KW-0812">Transmembrane</keyword>
<evidence type="ECO:0000313" key="4">
    <source>
        <dbReference type="EMBL" id="EGL83060.1"/>
    </source>
</evidence>
<comment type="subcellular location">
    <subcellularLocation>
        <location evidence="1">Cell membrane</location>
        <topology evidence="1">Multi-pass membrane protein</topology>
    </subcellularLocation>
</comment>
<comment type="caution">
    <text evidence="4">The sequence shown here is derived from an EMBL/GenBank/DDBJ whole genome shotgun (WGS) entry which is preliminary data.</text>
</comment>
<dbReference type="GO" id="GO:0005886">
    <property type="term" value="C:plasma membrane"/>
    <property type="evidence" value="ECO:0007669"/>
    <property type="project" value="UniProtKB-SubCell"/>
</dbReference>
<dbReference type="eggNOG" id="COG1173">
    <property type="taxonomic scope" value="Bacteria"/>
</dbReference>